<dbReference type="InterPro" id="IPR025586">
    <property type="entry name" value="PcfJ"/>
</dbReference>
<gene>
    <name evidence="1" type="ORF">NATE_144</name>
</gene>
<dbReference type="Proteomes" id="UP000827544">
    <property type="component" value="Segment"/>
</dbReference>
<proteinExistence type="predicted"/>
<name>A0AAE8YY53_9CAUD</name>
<accession>A0AAE8YY53</accession>
<evidence type="ECO:0000313" key="1">
    <source>
        <dbReference type="EMBL" id="UGO50997.1"/>
    </source>
</evidence>
<evidence type="ECO:0000313" key="2">
    <source>
        <dbReference type="Proteomes" id="UP000827544"/>
    </source>
</evidence>
<reference evidence="1" key="1">
    <citation type="submission" date="2021-10" db="EMBL/GenBank/DDBJ databases">
        <authorList>
            <person name="Lavering E.D."/>
            <person name="James R."/>
            <person name="Fairholm J.D."/>
            <person name="Ogilvie B.H."/>
            <person name="Thurgood T.L."/>
            <person name="Robison R.A."/>
            <person name="Grose J.H."/>
        </authorList>
    </citation>
    <scope>NUCLEOTIDE SEQUENCE</scope>
</reference>
<dbReference type="Pfam" id="PF14284">
    <property type="entry name" value="PcfJ"/>
    <property type="match status" value="1"/>
</dbReference>
<keyword evidence="2" id="KW-1185">Reference proteome</keyword>
<protein>
    <submittedName>
        <fullName evidence="1">PcfJ-like protein</fullName>
    </submittedName>
</protein>
<sequence>MALDKYKVRILQYKLVDNIREYYTSCTCGRKEVVGNTLSYSEREKICKTPCPCGAKKTIEVEKGRRVNIPYIKVLDKSRRGFKLQRVNLSVFGDKDGNVKWKENTIRVINFDIPTNKLEVFKNGEHTHKYFVEHELKHFFVGLNHVHIKNEVSVPETQTLYDFIWRKLSYPKSRAWNSESRFYLGLIKFTEENFGYLQILASAGYPQIERFYEPYSRWHTCDRINKEGTNPKDILQIPKFMLPYFRQDDRLGLYNLEQIQKALKKVDGNRFREVFEIIKDESTIGELCQTLDKLIEIHDTYKYNNLKKLTLYLFREIRMHQGIGDPSHGATLLRDYIRMSTRLELDFEKYPKSLKKEHDITQMNYKVQESEIKRKEFKQAVENEEYAFLEYKKREYSIIPPVEMDDLIKEGNDLSHCVASYVNDVVSDRCKILFLRKSKDLESPLATVEIRGGNIRQARGYANRRLTQDELGFLRDWAKEKELNVSYY</sequence>
<organism evidence="1 2">
    <name type="scientific">Bacillus phage vB_BanS_Nate</name>
    <dbReference type="NCBI Taxonomy" id="2894788"/>
    <lineage>
        <taxon>Viruses</taxon>
        <taxon>Duplodnaviria</taxon>
        <taxon>Heunggongvirae</taxon>
        <taxon>Uroviricota</taxon>
        <taxon>Caudoviricetes</taxon>
        <taxon>Joanripponvirinae</taxon>
        <taxon>Natevirus</taxon>
        <taxon>Natevirus nate</taxon>
    </lineage>
</organism>
<dbReference type="EMBL" id="OK499992">
    <property type="protein sequence ID" value="UGO50997.1"/>
    <property type="molecule type" value="Genomic_DNA"/>
</dbReference>